<evidence type="ECO:0000256" key="1">
    <source>
        <dbReference type="SAM" id="MobiDB-lite"/>
    </source>
</evidence>
<accession>A0A1Q9DB63</accession>
<dbReference type="Proteomes" id="UP000186817">
    <property type="component" value="Unassembled WGS sequence"/>
</dbReference>
<keyword evidence="3" id="KW-1185">Reference proteome</keyword>
<feature type="region of interest" description="Disordered" evidence="1">
    <location>
        <begin position="28"/>
        <end position="63"/>
    </location>
</feature>
<evidence type="ECO:0000313" key="2">
    <source>
        <dbReference type="EMBL" id="OLP92407.1"/>
    </source>
</evidence>
<proteinExistence type="predicted"/>
<evidence type="ECO:0000313" key="3">
    <source>
        <dbReference type="Proteomes" id="UP000186817"/>
    </source>
</evidence>
<dbReference type="EMBL" id="LSRX01000623">
    <property type="protein sequence ID" value="OLP92407.1"/>
    <property type="molecule type" value="Genomic_DNA"/>
</dbReference>
<name>A0A1Q9DB63_SYMMI</name>
<dbReference type="AlphaFoldDB" id="A0A1Q9DB63"/>
<sequence length="109" mass="11576">MLAALSPLPSGRPAASVALRRLAVPLRGFSSRRHGPAPNEPPKTEREEKEEKQAPEPETSQDSLSWGQRFIMLGAALRGAAFAPRLAAVAPALRFAGPGAVAVLFHCLK</sequence>
<gene>
    <name evidence="2" type="ORF">AK812_SmicGene25782</name>
</gene>
<feature type="compositionally biased region" description="Basic and acidic residues" evidence="1">
    <location>
        <begin position="42"/>
        <end position="55"/>
    </location>
</feature>
<organism evidence="2 3">
    <name type="scientific">Symbiodinium microadriaticum</name>
    <name type="common">Dinoflagellate</name>
    <name type="synonym">Zooxanthella microadriatica</name>
    <dbReference type="NCBI Taxonomy" id="2951"/>
    <lineage>
        <taxon>Eukaryota</taxon>
        <taxon>Sar</taxon>
        <taxon>Alveolata</taxon>
        <taxon>Dinophyceae</taxon>
        <taxon>Suessiales</taxon>
        <taxon>Symbiodiniaceae</taxon>
        <taxon>Symbiodinium</taxon>
    </lineage>
</organism>
<reference evidence="2 3" key="1">
    <citation type="submission" date="2016-02" db="EMBL/GenBank/DDBJ databases">
        <title>Genome analysis of coral dinoflagellate symbionts highlights evolutionary adaptations to a symbiotic lifestyle.</title>
        <authorList>
            <person name="Aranda M."/>
            <person name="Li Y."/>
            <person name="Liew Y.J."/>
            <person name="Baumgarten S."/>
            <person name="Simakov O."/>
            <person name="Wilson M."/>
            <person name="Piel J."/>
            <person name="Ashoor H."/>
            <person name="Bougouffa S."/>
            <person name="Bajic V.B."/>
            <person name="Ryu T."/>
            <person name="Ravasi T."/>
            <person name="Bayer T."/>
            <person name="Micklem G."/>
            <person name="Kim H."/>
            <person name="Bhak J."/>
            <person name="Lajeunesse T.C."/>
            <person name="Voolstra C.R."/>
        </authorList>
    </citation>
    <scope>NUCLEOTIDE SEQUENCE [LARGE SCALE GENOMIC DNA]</scope>
    <source>
        <strain evidence="2 3">CCMP2467</strain>
    </source>
</reference>
<comment type="caution">
    <text evidence="2">The sequence shown here is derived from an EMBL/GenBank/DDBJ whole genome shotgun (WGS) entry which is preliminary data.</text>
</comment>
<protein>
    <submittedName>
        <fullName evidence="2">Uncharacterized protein</fullName>
    </submittedName>
</protein>